<dbReference type="AlphaFoldDB" id="A0A0F6B995"/>
<accession>A0A0F6B995</accession>
<evidence type="ECO:0000313" key="2">
    <source>
        <dbReference type="Proteomes" id="UP000002695"/>
    </source>
</evidence>
<proteinExistence type="predicted"/>
<gene>
    <name evidence="1" type="ordered locus">STM14_4733</name>
</gene>
<sequence>MNSLRFFNACACFLAVQRWHVMCNNVRVDAHSISYVRLLAS</sequence>
<dbReference type="KEGG" id="seo:STM14_4733"/>
<name>A0A0F6B995_SALT1</name>
<dbReference type="HOGENOM" id="CLU_3276256_0_0_6"/>
<dbReference type="EMBL" id="CP001363">
    <property type="protein sequence ID" value="ACY91097.1"/>
    <property type="molecule type" value="Genomic_DNA"/>
</dbReference>
<dbReference type="Proteomes" id="UP000002695">
    <property type="component" value="Chromosome"/>
</dbReference>
<protein>
    <submittedName>
        <fullName evidence="1">Uncharacterized protein</fullName>
    </submittedName>
</protein>
<evidence type="ECO:0000313" key="1">
    <source>
        <dbReference type="EMBL" id="ACY91097.1"/>
    </source>
</evidence>
<reference evidence="1 2" key="1">
    <citation type="journal article" date="2010" name="J. Bacteriol.">
        <title>Short-term signatures of evolutionary change in the Salmonella enterica serovar typhimurium 14028 genome.</title>
        <authorList>
            <person name="Jarvik T."/>
            <person name="Smillie C."/>
            <person name="Groisman E.A."/>
            <person name="Ochman H."/>
        </authorList>
    </citation>
    <scope>NUCLEOTIDE SEQUENCE [LARGE SCALE GENOMIC DNA]</scope>
    <source>
        <strain evidence="2">14028s / SGSC 2262</strain>
    </source>
</reference>
<keyword evidence="2" id="KW-1185">Reference proteome</keyword>
<organism evidence="1 2">
    <name type="scientific">Salmonella typhimurium (strain 14028s / SGSC 2262)</name>
    <dbReference type="NCBI Taxonomy" id="588858"/>
    <lineage>
        <taxon>Bacteria</taxon>
        <taxon>Pseudomonadati</taxon>
        <taxon>Pseudomonadota</taxon>
        <taxon>Gammaproteobacteria</taxon>
        <taxon>Enterobacterales</taxon>
        <taxon>Enterobacteriaceae</taxon>
        <taxon>Salmonella</taxon>
    </lineage>
</organism>